<protein>
    <submittedName>
        <fullName evidence="1">DUF2017 family protein</fullName>
    </submittedName>
</protein>
<sequence length="176" mass="19358">MGDGQAGAAVTVTISIAWIEGRNLLLLIDEFIGLVEGPRSPADPALARLTPIAYPDDDVAAAEFRRGTSDQLLDRRRRDAEEVRADLAGFAGEQDDSRDVLEAHDVVLAAARVDPWLRTLAAIRLVVASRLGIDRDDRHAVDDPRFHVYDWLGYRLEDLIQRADAIDQQGTSSATE</sequence>
<dbReference type="AlphaFoldDB" id="A0A7D8AKZ2"/>
<evidence type="ECO:0000313" key="1">
    <source>
        <dbReference type="EMBL" id="QMU98106.1"/>
    </source>
</evidence>
<organism evidence="1 2">
    <name type="scientific">Microbacterium esteraromaticum</name>
    <dbReference type="NCBI Taxonomy" id="57043"/>
    <lineage>
        <taxon>Bacteria</taxon>
        <taxon>Bacillati</taxon>
        <taxon>Actinomycetota</taxon>
        <taxon>Actinomycetes</taxon>
        <taxon>Micrococcales</taxon>
        <taxon>Microbacteriaceae</taxon>
        <taxon>Microbacterium</taxon>
    </lineage>
</organism>
<name>A0A7D8AKZ2_9MICO</name>
<reference evidence="1 2" key="1">
    <citation type="journal article" date="2020" name="Front. Microbiol.">
        <title>Design of Bacterial Strain-Specific qPCR Assays Using NGS Data and Publicly Available Resources and Its Application to Track Biocontrol Strains.</title>
        <authorList>
            <person name="Hernandez I."/>
            <person name="Sant C."/>
            <person name="Martinez R."/>
            <person name="Fernandez C."/>
        </authorList>
    </citation>
    <scope>NUCLEOTIDE SEQUENCE [LARGE SCALE GENOMIC DNA]</scope>
    <source>
        <strain evidence="1 2">B24</strain>
    </source>
</reference>
<accession>A0A7D8AKZ2</accession>
<evidence type="ECO:0000313" key="2">
    <source>
        <dbReference type="Proteomes" id="UP000515708"/>
    </source>
</evidence>
<gene>
    <name evidence="1" type="ORF">FVO59_13525</name>
</gene>
<dbReference type="Proteomes" id="UP000515708">
    <property type="component" value="Chromosome"/>
</dbReference>
<proteinExistence type="predicted"/>
<dbReference type="EMBL" id="CP043732">
    <property type="protein sequence ID" value="QMU98106.1"/>
    <property type="molecule type" value="Genomic_DNA"/>
</dbReference>
<dbReference type="InterPro" id="IPR018561">
    <property type="entry name" value="AosR"/>
</dbReference>
<dbReference type="Pfam" id="PF09438">
    <property type="entry name" value="DUF2017"/>
    <property type="match status" value="1"/>
</dbReference>